<sequence>MCFKERDALRYNELIKAYEMEGCVSERTAKSRVQEAKMNEALSVQNGLYSLEPK</sequence>
<dbReference type="EMBL" id="AMCI01001391">
    <property type="protein sequence ID" value="EJX05691.1"/>
    <property type="molecule type" value="Genomic_DNA"/>
</dbReference>
<reference evidence="1" key="1">
    <citation type="journal article" date="2012" name="PLoS ONE">
        <title>Gene sets for utilization of primary and secondary nutrition supplies in the distal gut of endangered iberian lynx.</title>
        <authorList>
            <person name="Alcaide M."/>
            <person name="Messina E."/>
            <person name="Richter M."/>
            <person name="Bargiela R."/>
            <person name="Peplies J."/>
            <person name="Huws S.A."/>
            <person name="Newbold C.J."/>
            <person name="Golyshin P.N."/>
            <person name="Simon M.A."/>
            <person name="Lopez G."/>
            <person name="Yakimov M.M."/>
            <person name="Ferrer M."/>
        </authorList>
    </citation>
    <scope>NUCLEOTIDE SEQUENCE</scope>
</reference>
<name>J9CZI9_9ZZZZ</name>
<evidence type="ECO:0000313" key="1">
    <source>
        <dbReference type="EMBL" id="EJX05691.1"/>
    </source>
</evidence>
<accession>J9CZI9</accession>
<protein>
    <submittedName>
        <fullName evidence="1">Uncharacterized protein</fullName>
    </submittedName>
</protein>
<dbReference type="AlphaFoldDB" id="J9CZI9"/>
<proteinExistence type="predicted"/>
<comment type="caution">
    <text evidence="1">The sequence shown here is derived from an EMBL/GenBank/DDBJ whole genome shotgun (WGS) entry which is preliminary data.</text>
</comment>
<gene>
    <name evidence="1" type="ORF">EVA_06199</name>
</gene>
<organism evidence="1">
    <name type="scientific">gut metagenome</name>
    <dbReference type="NCBI Taxonomy" id="749906"/>
    <lineage>
        <taxon>unclassified sequences</taxon>
        <taxon>metagenomes</taxon>
        <taxon>organismal metagenomes</taxon>
    </lineage>
</organism>